<proteinExistence type="predicted"/>
<sequence length="127" mass="13564">MHVQERPREPVRMGMDGVFMDGNASPVRCRAAVLEVSFDLEPFSGPPDVDAARASQRHLCELAHGMPAVGIVGMVEKGHFHGHIVLIGALCRQSAGAWTKAYAYTFHLGQLGPASDCLVGVDQIGPS</sequence>
<dbReference type="EMBL" id="CAFAAH010000159">
    <property type="protein sequence ID" value="CAB4801812.1"/>
    <property type="molecule type" value="Genomic_DNA"/>
</dbReference>
<name>A0A6J6XXT9_9ZZZZ</name>
<evidence type="ECO:0000313" key="1">
    <source>
        <dbReference type="EMBL" id="CAB4801812.1"/>
    </source>
</evidence>
<organism evidence="1">
    <name type="scientific">freshwater metagenome</name>
    <dbReference type="NCBI Taxonomy" id="449393"/>
    <lineage>
        <taxon>unclassified sequences</taxon>
        <taxon>metagenomes</taxon>
        <taxon>ecological metagenomes</taxon>
    </lineage>
</organism>
<protein>
    <submittedName>
        <fullName evidence="1">Unannotated protein</fullName>
    </submittedName>
</protein>
<dbReference type="AlphaFoldDB" id="A0A6J6XXT9"/>
<reference evidence="1" key="1">
    <citation type="submission" date="2020-05" db="EMBL/GenBank/DDBJ databases">
        <authorList>
            <person name="Chiriac C."/>
            <person name="Salcher M."/>
            <person name="Ghai R."/>
            <person name="Kavagutti S V."/>
        </authorList>
    </citation>
    <scope>NUCLEOTIDE SEQUENCE</scope>
</reference>
<gene>
    <name evidence="1" type="ORF">UFOPK2996_01116</name>
</gene>
<accession>A0A6J6XXT9</accession>